<evidence type="ECO:0000313" key="2">
    <source>
        <dbReference type="Proteomes" id="UP000812077"/>
    </source>
</evidence>
<dbReference type="Proteomes" id="UP000812077">
    <property type="component" value="Unassembled WGS sequence"/>
</dbReference>
<sequence length="84" mass="9751">MKTKEFEKAIDALNLGIFIDEMKLNHSNVRQVTGHLENEGIIWNDKGEAFSTDFEWRENKEDGNLVGVFGSSLERNKLYDLKFE</sequence>
<dbReference type="RefSeq" id="WP_219432505.1">
    <property type="nucleotide sequence ID" value="NZ_JAHXCP010000001.1"/>
</dbReference>
<dbReference type="EMBL" id="JAHXCP010000001">
    <property type="protein sequence ID" value="MBW4753620.1"/>
    <property type="molecule type" value="Genomic_DNA"/>
</dbReference>
<protein>
    <submittedName>
        <fullName evidence="1">4-hydroxybenzoyl-CoA thioesterase</fullName>
    </submittedName>
</protein>
<reference evidence="1 2" key="1">
    <citation type="submission" date="2021-07" db="EMBL/GenBank/DDBJ databases">
        <title>Genomic diversity and antimicrobial resistance of Prevotella spp. isolated from chronic lung disease airways.</title>
        <authorList>
            <person name="Webb K.A."/>
            <person name="Olagoke O.S."/>
            <person name="Baird T."/>
            <person name="Neill J."/>
            <person name="Pham A."/>
            <person name="Wells T.J."/>
            <person name="Ramsay K.A."/>
            <person name="Bell S.C."/>
            <person name="Sarovich D.S."/>
            <person name="Price E.P."/>
        </authorList>
    </citation>
    <scope>NUCLEOTIDE SEQUENCE [LARGE SCALE GENOMIC DNA]</scope>
    <source>
        <strain evidence="1 2">SCHI0027.S.6</strain>
    </source>
</reference>
<proteinExistence type="predicted"/>
<name>A0ABS6Y4M8_9BACT</name>
<accession>A0ABS6Y4M8</accession>
<comment type="caution">
    <text evidence="1">The sequence shown here is derived from an EMBL/GenBank/DDBJ whole genome shotgun (WGS) entry which is preliminary data.</text>
</comment>
<gene>
    <name evidence="1" type="ORF">KZO77_01025</name>
</gene>
<evidence type="ECO:0000313" key="1">
    <source>
        <dbReference type="EMBL" id="MBW4753620.1"/>
    </source>
</evidence>
<organism evidence="1 2">
    <name type="scientific">Prevotella melaninogenica</name>
    <dbReference type="NCBI Taxonomy" id="28132"/>
    <lineage>
        <taxon>Bacteria</taxon>
        <taxon>Pseudomonadati</taxon>
        <taxon>Bacteroidota</taxon>
        <taxon>Bacteroidia</taxon>
        <taxon>Bacteroidales</taxon>
        <taxon>Prevotellaceae</taxon>
        <taxon>Prevotella</taxon>
    </lineage>
</organism>
<keyword evidence="2" id="KW-1185">Reference proteome</keyword>